<accession>A0A6V8L2U9</accession>
<gene>
    <name evidence="1" type="ORF">Prum_006770</name>
</gene>
<organism evidence="1 2">
    <name type="scientific">Phytohabitans rumicis</name>
    <dbReference type="NCBI Taxonomy" id="1076125"/>
    <lineage>
        <taxon>Bacteria</taxon>
        <taxon>Bacillati</taxon>
        <taxon>Actinomycetota</taxon>
        <taxon>Actinomycetes</taxon>
        <taxon>Micromonosporales</taxon>
        <taxon>Micromonosporaceae</taxon>
    </lineage>
</organism>
<evidence type="ECO:0000313" key="1">
    <source>
        <dbReference type="EMBL" id="GFJ87035.1"/>
    </source>
</evidence>
<reference evidence="1 2" key="1">
    <citation type="submission" date="2020-03" db="EMBL/GenBank/DDBJ databases">
        <title>Whole genome shotgun sequence of Phytohabitans rumicis NBRC 108638.</title>
        <authorList>
            <person name="Komaki H."/>
            <person name="Tamura T."/>
        </authorList>
    </citation>
    <scope>NUCLEOTIDE SEQUENCE [LARGE SCALE GENOMIC DNA]</scope>
    <source>
        <strain evidence="1 2">NBRC 108638</strain>
    </source>
</reference>
<keyword evidence="2" id="KW-1185">Reference proteome</keyword>
<name>A0A6V8L2U9_9ACTN</name>
<dbReference type="RefSeq" id="WP_173073809.1">
    <property type="nucleotide sequence ID" value="NZ_BAABJB010000031.1"/>
</dbReference>
<sequence>MDRSVQPDGWYEALSQGFEILLDRPLEEFPEAAYAAYYLCNDLSIELFKAGFDVAPLARGDIVRSPFTAIPELGKLLEGWDLDVPYWSIDLGESIFEASVVDGGANHGVPELDSPLRGRDLGRILTERGLSPQDVYRTFLDIQFRAHTDGSLFDAMRFVTGTHRGPEHLPEYDPNWGVDPSWDAKLAAVEHPGLRDALREICRTEDSARSYGAYYRGARAVYSADPRHVVTSWRIGEGQAWKLVVQLP</sequence>
<dbReference type="AlphaFoldDB" id="A0A6V8L2U9"/>
<reference evidence="1 2" key="2">
    <citation type="submission" date="2020-03" db="EMBL/GenBank/DDBJ databases">
        <authorList>
            <person name="Ichikawa N."/>
            <person name="Kimura A."/>
            <person name="Kitahashi Y."/>
            <person name="Uohara A."/>
        </authorList>
    </citation>
    <scope>NUCLEOTIDE SEQUENCE [LARGE SCALE GENOMIC DNA]</scope>
    <source>
        <strain evidence="1 2">NBRC 108638</strain>
    </source>
</reference>
<dbReference type="EMBL" id="BLPG01000001">
    <property type="protein sequence ID" value="GFJ87035.1"/>
    <property type="molecule type" value="Genomic_DNA"/>
</dbReference>
<comment type="caution">
    <text evidence="1">The sequence shown here is derived from an EMBL/GenBank/DDBJ whole genome shotgun (WGS) entry which is preliminary data.</text>
</comment>
<dbReference type="Proteomes" id="UP000482960">
    <property type="component" value="Unassembled WGS sequence"/>
</dbReference>
<evidence type="ECO:0000313" key="2">
    <source>
        <dbReference type="Proteomes" id="UP000482960"/>
    </source>
</evidence>
<protein>
    <submittedName>
        <fullName evidence="1">Uncharacterized protein</fullName>
    </submittedName>
</protein>
<proteinExistence type="predicted"/>